<protein>
    <submittedName>
        <fullName evidence="2">Uncharacterized protein</fullName>
    </submittedName>
</protein>
<accession>Q8S0G2</accession>
<feature type="region of interest" description="Disordered" evidence="1">
    <location>
        <begin position="36"/>
        <end position="94"/>
    </location>
</feature>
<dbReference type="AlphaFoldDB" id="Q8S0G2"/>
<evidence type="ECO:0000313" key="2">
    <source>
        <dbReference type="EMBL" id="BAB90255.1"/>
    </source>
</evidence>
<gene>
    <name evidence="2" type="primary">B1150F11.21</name>
</gene>
<evidence type="ECO:0000256" key="1">
    <source>
        <dbReference type="SAM" id="MobiDB-lite"/>
    </source>
</evidence>
<organism evidence="2">
    <name type="scientific">Oryza sativa subsp. japonica</name>
    <name type="common">Rice</name>
    <dbReference type="NCBI Taxonomy" id="39947"/>
    <lineage>
        <taxon>Eukaryota</taxon>
        <taxon>Viridiplantae</taxon>
        <taxon>Streptophyta</taxon>
        <taxon>Embryophyta</taxon>
        <taxon>Tracheophyta</taxon>
        <taxon>Spermatophyta</taxon>
        <taxon>Magnoliopsida</taxon>
        <taxon>Liliopsida</taxon>
        <taxon>Poales</taxon>
        <taxon>Poaceae</taxon>
        <taxon>BOP clade</taxon>
        <taxon>Oryzoideae</taxon>
        <taxon>Oryzeae</taxon>
        <taxon>Oryzinae</taxon>
        <taxon>Oryza</taxon>
        <taxon>Oryza sativa</taxon>
    </lineage>
</organism>
<sequence>MCGPYELWAHVYYDLVSLAKVELIYKASSLQPYHSRVNPFTRSEDESHAPLNTILRRSPQPHPRSRSPALAPPSSKHAPLKAATFLPLAYRPHP</sequence>
<name>Q8S0G2_ORYSJ</name>
<dbReference type="Proteomes" id="UP000817658">
    <property type="component" value="Chromosome 1"/>
</dbReference>
<reference evidence="2" key="1">
    <citation type="journal article" date="2002" name="Nature">
        <title>The genome sequence and structure of rice chromosome 1.</title>
        <authorList>
            <person name="Sasaki T."/>
            <person name="Matsumoto T."/>
            <person name="Yamamoto K."/>
            <person name="Sakata K."/>
            <person name="Baba T."/>
            <person name="Katayose Y."/>
            <person name="Wu J."/>
            <person name="Niimura Y."/>
            <person name="Cheng Z."/>
            <person name="Nagamura Y."/>
            <person name="Antonio B.A."/>
            <person name="Kanamori H."/>
            <person name="Hosokawa S."/>
            <person name="Masukawa M."/>
            <person name="Arikawa K."/>
            <person name="Chiden Y."/>
            <person name="Hayashi M."/>
            <person name="Okamoto M."/>
            <person name="Ando T."/>
            <person name="Aoki H."/>
            <person name="Arita K."/>
            <person name="Hamada M."/>
            <person name="Harada C."/>
            <person name="Hijishita S."/>
            <person name="Honda M."/>
            <person name="Ichikawa Y."/>
            <person name="Idonuma A."/>
            <person name="Iijima M."/>
            <person name="Ikeda M."/>
            <person name="Ikeno M."/>
            <person name="Itoh S."/>
            <person name="Itoh T."/>
            <person name="Itoh Y."/>
            <person name="Itoh Y."/>
            <person name="Iwabuchi A."/>
            <person name="Kamiya K."/>
            <person name="Karasawa W."/>
            <person name="Katagiri S."/>
            <person name="Kikuta A."/>
            <person name="Kobayashi N."/>
            <person name="Kono I."/>
            <person name="Machita K."/>
            <person name="Maehara T."/>
            <person name="Mizuno H."/>
            <person name="Mizubayashi T."/>
            <person name="Mukai Y."/>
            <person name="Nagasaki H."/>
            <person name="Nakashima M."/>
            <person name="Nakama Y."/>
            <person name="Nakamichi Y."/>
            <person name="Nakamura M."/>
            <person name="Namiki N."/>
            <person name="Negishi M."/>
            <person name="Ohta I."/>
            <person name="Ono N."/>
            <person name="Saji S."/>
            <person name="Sakai K."/>
            <person name="Shibata M."/>
            <person name="Shimokawa T."/>
            <person name="Shomura A."/>
            <person name="Song J."/>
            <person name="Takazaki Y."/>
            <person name="Terasawa K."/>
            <person name="Tsuji K."/>
            <person name="Waki K."/>
            <person name="Yamagata H."/>
            <person name="Yamane H."/>
            <person name="Yoshiki S."/>
            <person name="Yoshihara R."/>
            <person name="Yukawa K."/>
            <person name="Zhong H."/>
            <person name="Iwama H."/>
            <person name="Endo T."/>
            <person name="Ito H."/>
            <person name="Hahn J.H."/>
            <person name="Kim H.I."/>
            <person name="Eun M.Y."/>
            <person name="Yano M."/>
            <person name="Jiang J."/>
            <person name="Gojobori T."/>
        </authorList>
    </citation>
    <scope>NUCLEOTIDE SEQUENCE [LARGE SCALE GENOMIC DNA]</scope>
</reference>
<dbReference type="EMBL" id="AP003412">
    <property type="protein sequence ID" value="BAB90255.1"/>
    <property type="molecule type" value="Genomic_DNA"/>
</dbReference>
<feature type="compositionally biased region" description="Low complexity" evidence="1">
    <location>
        <begin position="66"/>
        <end position="75"/>
    </location>
</feature>
<proteinExistence type="predicted"/>